<dbReference type="Pfam" id="PF03102">
    <property type="entry name" value="NeuB"/>
    <property type="match status" value="1"/>
</dbReference>
<gene>
    <name evidence="3" type="primary">LOC105230863</name>
</gene>
<dbReference type="InterPro" id="IPR057736">
    <property type="entry name" value="SAF_PseI/NeuA/NeuB"/>
</dbReference>
<evidence type="ECO:0000313" key="2">
    <source>
        <dbReference type="Proteomes" id="UP001652620"/>
    </source>
</evidence>
<organism evidence="2 3">
    <name type="scientific">Bactrocera dorsalis</name>
    <name type="common">Oriental fruit fly</name>
    <name type="synonym">Dacus dorsalis</name>
    <dbReference type="NCBI Taxonomy" id="27457"/>
    <lineage>
        <taxon>Eukaryota</taxon>
        <taxon>Metazoa</taxon>
        <taxon>Ecdysozoa</taxon>
        <taxon>Arthropoda</taxon>
        <taxon>Hexapoda</taxon>
        <taxon>Insecta</taxon>
        <taxon>Pterygota</taxon>
        <taxon>Neoptera</taxon>
        <taxon>Endopterygota</taxon>
        <taxon>Diptera</taxon>
        <taxon>Brachycera</taxon>
        <taxon>Muscomorpha</taxon>
        <taxon>Tephritoidea</taxon>
        <taxon>Tephritidae</taxon>
        <taxon>Bactrocera</taxon>
        <taxon>Bactrocera</taxon>
    </lineage>
</organism>
<dbReference type="GO" id="GO:0047444">
    <property type="term" value="F:N-acylneuraminate-9-phosphate synthase activity"/>
    <property type="evidence" value="ECO:0007669"/>
    <property type="project" value="TreeGrafter"/>
</dbReference>
<dbReference type="PANTHER" id="PTHR42966">
    <property type="entry name" value="N-ACETYLNEURAMINATE SYNTHASE"/>
    <property type="match status" value="1"/>
</dbReference>
<reference evidence="2" key="1">
    <citation type="submission" date="2025-05" db="UniProtKB">
        <authorList>
            <consortium name="RefSeq"/>
        </authorList>
    </citation>
    <scope>NUCLEOTIDE SEQUENCE [LARGE SCALE GENOMIC DNA]</scope>
</reference>
<feature type="domain" description="AFP-like" evidence="1">
    <location>
        <begin position="204"/>
        <end position="262"/>
    </location>
</feature>
<dbReference type="InterPro" id="IPR006190">
    <property type="entry name" value="SAF_AFP_Neu5Ac"/>
</dbReference>
<keyword evidence="2" id="KW-1185">Reference proteome</keyword>
<dbReference type="AlphaFoldDB" id="A0A8N4L7Z3"/>
<dbReference type="OrthoDB" id="9928645at2759"/>
<dbReference type="PANTHER" id="PTHR42966:SF1">
    <property type="entry name" value="SIALIC ACID SYNTHASE"/>
    <property type="match status" value="1"/>
</dbReference>
<dbReference type="InterPro" id="IPR013785">
    <property type="entry name" value="Aldolase_TIM"/>
</dbReference>
<sequence length="262" mass="29355">MDEISLDFLNELNVPFIKIGSGDANNVLLLRKAAKMDTPLIVSTGMQTSETIEKIVDIMQQSNKTNYALMHCVSSYPTDPDDCFLEMITRLKERYPNIVIGYSGHEKGIEISKAAVLIGARIIERHFTLDNNQRGSDHKCSLEPHEFGSLVNEIKTLEKLRTLNKEQIMDLLGHQKIIELALKEIKLRTILPSEIQCKSKLGKSIVVTKHLEAGNILKICDICIKVSEPNGISAEYFDSVLGKLIAADVNEDSPLTWRHISI</sequence>
<proteinExistence type="predicted"/>
<dbReference type="InterPro" id="IPR036732">
    <property type="entry name" value="AFP_Neu5c_C_sf"/>
</dbReference>
<protein>
    <submittedName>
        <fullName evidence="3">Sialic acid synthase isoform X2</fullName>
    </submittedName>
</protein>
<name>A0A8N4L7Z3_BACDO</name>
<accession>A0A8N4L7Z3</accession>
<dbReference type="Gene3D" id="3.90.1210.10">
    <property type="entry name" value="Antifreeze-like/N-acetylneuraminic acid synthase C-terminal domain"/>
    <property type="match status" value="1"/>
</dbReference>
<evidence type="ECO:0000313" key="3">
    <source>
        <dbReference type="RefSeq" id="XP_029408150.2"/>
    </source>
</evidence>
<dbReference type="CDD" id="cd11615">
    <property type="entry name" value="SAF_NeuB_like"/>
    <property type="match status" value="1"/>
</dbReference>
<reference evidence="3" key="2">
    <citation type="submission" date="2025-08" db="UniProtKB">
        <authorList>
            <consortium name="RefSeq"/>
        </authorList>
    </citation>
    <scope>IDENTIFICATION</scope>
    <source>
        <tissue evidence="3">Adult</tissue>
    </source>
</reference>
<dbReference type="GeneID" id="105230863"/>
<evidence type="ECO:0000259" key="1">
    <source>
        <dbReference type="PROSITE" id="PS50844"/>
    </source>
</evidence>
<dbReference type="RefSeq" id="XP_029408150.2">
    <property type="nucleotide sequence ID" value="XM_029552290.2"/>
</dbReference>
<dbReference type="SUPFAM" id="SSF51569">
    <property type="entry name" value="Aldolase"/>
    <property type="match status" value="1"/>
</dbReference>
<dbReference type="Gene3D" id="3.20.20.70">
    <property type="entry name" value="Aldolase class I"/>
    <property type="match status" value="1"/>
</dbReference>
<dbReference type="GO" id="GO:0016051">
    <property type="term" value="P:carbohydrate biosynthetic process"/>
    <property type="evidence" value="ECO:0007669"/>
    <property type="project" value="InterPro"/>
</dbReference>
<dbReference type="InterPro" id="IPR013132">
    <property type="entry name" value="PseI/NeuA/B-like_N"/>
</dbReference>
<dbReference type="Proteomes" id="UP001652620">
    <property type="component" value="Chromosome 2"/>
</dbReference>
<dbReference type="PROSITE" id="PS50844">
    <property type="entry name" value="AFP_LIKE"/>
    <property type="match status" value="1"/>
</dbReference>
<dbReference type="SUPFAM" id="SSF51269">
    <property type="entry name" value="AFP III-like domain"/>
    <property type="match status" value="1"/>
</dbReference>
<dbReference type="InterPro" id="IPR051690">
    <property type="entry name" value="PseI-like"/>
</dbReference>